<dbReference type="AlphaFoldDB" id="A0A7Y3S9K0"/>
<reference evidence="1 2" key="1">
    <citation type="submission" date="2020-02" db="EMBL/GenBank/DDBJ databases">
        <authorList>
            <person name="Sun Q."/>
        </authorList>
    </citation>
    <scope>NUCLEOTIDE SEQUENCE [LARGE SCALE GENOMIC DNA]</scope>
    <source>
        <strain evidence="1 2">CCBAU 03386</strain>
    </source>
</reference>
<sequence>MPVCLKLVESSAAKHDIQLASRLTEKTRLNAQSPQCRRFGEQQSMIRDLIPFIKSGKKVPHDLMRRTLIFCTDTLFADDRRAAAREFSPEAADYLPGEALIRFIAMEFQESEYKRIIAERLTFIARLQDLCPAILSLFGQISEDSIRSAIHQVHDCCHDYHYVEASPYASVQRKTIIQDLRSLVSQLEAINLVMERTSSHVGHEYDRHKNSVERVFGDPHHHLRSIETLREELKLLRFSARLTLYKDEIGQDAFYVGDNRARTQIVEWAYRLSLQFGTPEFVTTPGSNFSVLCSLLFELATGIPDESLAGAINRFARSDAKREIDADEIRFRHENSDEGIREYESDNFSAAKASALASSNEMAFWQDTLRSPNWDSFEQTQIRARYLAAKDQFERAMKTNGPHLIWASQMSPSTHKDANERMRKSEANLLASAIELGRAIRERQSTGFRIK</sequence>
<comment type="caution">
    <text evidence="1">The sequence shown here is derived from an EMBL/GenBank/DDBJ whole genome shotgun (WGS) entry which is preliminary data.</text>
</comment>
<dbReference type="Proteomes" id="UP000519972">
    <property type="component" value="Unassembled WGS sequence"/>
</dbReference>
<dbReference type="RefSeq" id="WP_168307623.1">
    <property type="nucleotide sequence ID" value="NZ_JABFCN010000034.1"/>
</dbReference>
<name>A0A7Y3S9K0_9HYPH</name>
<organism evidence="1 2">
    <name type="scientific">Rhizobium sophorae</name>
    <dbReference type="NCBI Taxonomy" id="1535242"/>
    <lineage>
        <taxon>Bacteria</taxon>
        <taxon>Pseudomonadati</taxon>
        <taxon>Pseudomonadota</taxon>
        <taxon>Alphaproteobacteria</taxon>
        <taxon>Hyphomicrobiales</taxon>
        <taxon>Rhizobiaceae</taxon>
        <taxon>Rhizobium/Agrobacterium group</taxon>
        <taxon>Rhizobium</taxon>
    </lineage>
</organism>
<proteinExistence type="predicted"/>
<protein>
    <submittedName>
        <fullName evidence="1">Uncharacterized protein</fullName>
    </submittedName>
</protein>
<accession>A0A7Y3S9K0</accession>
<evidence type="ECO:0000313" key="1">
    <source>
        <dbReference type="EMBL" id="NNU39080.1"/>
    </source>
</evidence>
<dbReference type="EMBL" id="JABFCN010000034">
    <property type="protein sequence ID" value="NNU39080.1"/>
    <property type="molecule type" value="Genomic_DNA"/>
</dbReference>
<gene>
    <name evidence="1" type="ORF">G9X64_21875</name>
</gene>
<keyword evidence="2" id="KW-1185">Reference proteome</keyword>
<evidence type="ECO:0000313" key="2">
    <source>
        <dbReference type="Proteomes" id="UP000519972"/>
    </source>
</evidence>